<dbReference type="EMBL" id="JACOII010000047">
    <property type="protein sequence ID" value="MBI6549794.1"/>
    <property type="molecule type" value="Genomic_DNA"/>
</dbReference>
<comment type="caution">
    <text evidence="1">The sequence shown here is derived from an EMBL/GenBank/DDBJ whole genome shotgun (WGS) entry which is preliminary data.</text>
</comment>
<dbReference type="InterPro" id="IPR036170">
    <property type="entry name" value="YezG-like_sf"/>
</dbReference>
<dbReference type="RefSeq" id="WP_198690567.1">
    <property type="nucleotide sequence ID" value="NZ_CAWPUD010000046.1"/>
</dbReference>
<sequence>MSLDDKTYAEIGQLLFNAAPDDAKKIIMDAQLSLDGNCCQFKYNYINDSNDSNDKHWFLPEDGLTDHKLRELLVSLRQFFVENIHSEQPPHWSGCIVTVDVEKMKLNVDFKYED</sequence>
<protein>
    <submittedName>
        <fullName evidence="1">DUF600 family protein</fullName>
    </submittedName>
</protein>
<proteinExistence type="predicted"/>
<keyword evidence="2" id="KW-1185">Reference proteome</keyword>
<name>A0ABS0U7D1_9GAMM</name>
<gene>
    <name evidence="1" type="ORF">H8A87_14010</name>
</gene>
<dbReference type="Pfam" id="PF04634">
    <property type="entry name" value="YezG-like"/>
    <property type="match status" value="1"/>
</dbReference>
<dbReference type="SUPFAM" id="SSF160424">
    <property type="entry name" value="BH3703-like"/>
    <property type="match status" value="1"/>
</dbReference>
<evidence type="ECO:0000313" key="2">
    <source>
        <dbReference type="Proteomes" id="UP000696184"/>
    </source>
</evidence>
<accession>A0ABS0U7D1</accession>
<evidence type="ECO:0000313" key="1">
    <source>
        <dbReference type="EMBL" id="MBI6549794.1"/>
    </source>
</evidence>
<dbReference type="InterPro" id="IPR006728">
    <property type="entry name" value="YezG-like"/>
</dbReference>
<dbReference type="Proteomes" id="UP000696184">
    <property type="component" value="Unassembled WGS sequence"/>
</dbReference>
<organism evidence="1 2">
    <name type="scientific">Xenorhabdus lircayensis</name>
    <dbReference type="NCBI Taxonomy" id="2763499"/>
    <lineage>
        <taxon>Bacteria</taxon>
        <taxon>Pseudomonadati</taxon>
        <taxon>Pseudomonadota</taxon>
        <taxon>Gammaproteobacteria</taxon>
        <taxon>Enterobacterales</taxon>
        <taxon>Morganellaceae</taxon>
        <taxon>Xenorhabdus</taxon>
    </lineage>
</organism>
<reference evidence="1 2" key="1">
    <citation type="submission" date="2020-08" db="EMBL/GenBank/DDBJ databases">
        <title>Description of Xenorhabdus lircayensis sp. nov., the symbiotic bacterium associated with the entomopathogenic nematode Steirnernema unicornum.</title>
        <authorList>
            <person name="Castaneda-Alvarez C."/>
            <person name="Prodan S."/>
            <person name="Zamorano A."/>
            <person name="San-Blas E."/>
            <person name="Aballay E."/>
        </authorList>
    </citation>
    <scope>NUCLEOTIDE SEQUENCE [LARGE SCALE GENOMIC DNA]</scope>
    <source>
        <strain evidence="1 2">VLS</strain>
    </source>
</reference>
<dbReference type="Gene3D" id="3.30.500.20">
    <property type="entry name" value="BH3703-like domains"/>
    <property type="match status" value="1"/>
</dbReference>